<dbReference type="InterPro" id="IPR044980">
    <property type="entry name" value="NDUFB2_plant/fungi"/>
</dbReference>
<dbReference type="AlphaFoldDB" id="A0A5E8BXQ3"/>
<dbReference type="RefSeq" id="XP_031854611.1">
    <property type="nucleotide sequence ID" value="XM_031998720.1"/>
</dbReference>
<keyword evidence="2" id="KW-1185">Reference proteome</keyword>
<protein>
    <recommendedName>
        <fullName evidence="3">NADH dehydrogenase [ubiquinone] 1 beta subcomplex subunit 2</fullName>
    </recommendedName>
</protein>
<dbReference type="Pfam" id="PF14813">
    <property type="entry name" value="NADH_B2"/>
    <property type="match status" value="1"/>
</dbReference>
<reference evidence="1 2" key="1">
    <citation type="submission" date="2019-09" db="EMBL/GenBank/DDBJ databases">
        <authorList>
            <person name="Brejova B."/>
        </authorList>
    </citation>
    <scope>NUCLEOTIDE SEQUENCE [LARGE SCALE GENOMIC DNA]</scope>
</reference>
<proteinExistence type="predicted"/>
<dbReference type="EMBL" id="CABVLU010000003">
    <property type="protein sequence ID" value="VVT54297.1"/>
    <property type="molecule type" value="Genomic_DNA"/>
</dbReference>
<dbReference type="PANTHER" id="PTHR36987:SF1">
    <property type="entry name" value="NADH DEHYDROGENASE [UBIQUINONE] 1 BETA SUBCOMPLEX SUBUNIT 2"/>
    <property type="match status" value="1"/>
</dbReference>
<dbReference type="InterPro" id="IPR026627">
    <property type="entry name" value="NDUFB2_animal"/>
</dbReference>
<gene>
    <name evidence="1" type="ORF">SAPINGB_P004005</name>
</gene>
<name>A0A5E8BXQ3_9ASCO</name>
<accession>A0A5E8BXQ3</accession>
<evidence type="ECO:0000313" key="2">
    <source>
        <dbReference type="Proteomes" id="UP000398389"/>
    </source>
</evidence>
<dbReference type="GO" id="GO:0005743">
    <property type="term" value="C:mitochondrial inner membrane"/>
    <property type="evidence" value="ECO:0007669"/>
    <property type="project" value="InterPro"/>
</dbReference>
<dbReference type="Proteomes" id="UP000398389">
    <property type="component" value="Unassembled WGS sequence"/>
</dbReference>
<organism evidence="1 2">
    <name type="scientific">Magnusiomyces paraingens</name>
    <dbReference type="NCBI Taxonomy" id="2606893"/>
    <lineage>
        <taxon>Eukaryota</taxon>
        <taxon>Fungi</taxon>
        <taxon>Dikarya</taxon>
        <taxon>Ascomycota</taxon>
        <taxon>Saccharomycotina</taxon>
        <taxon>Dipodascomycetes</taxon>
        <taxon>Dipodascales</taxon>
        <taxon>Dipodascaceae</taxon>
        <taxon>Magnusiomyces</taxon>
    </lineage>
</organism>
<dbReference type="GeneID" id="43582820"/>
<sequence>MGASHGHYKPYGPVPFPHVARSHRFISKFLGATMWFWIFYRVREDGGVILGLRHPWEHGSSHHAIEEGKEEHH</sequence>
<evidence type="ECO:0008006" key="3">
    <source>
        <dbReference type="Google" id="ProtNLM"/>
    </source>
</evidence>
<dbReference type="OrthoDB" id="531564at2759"/>
<evidence type="ECO:0000313" key="1">
    <source>
        <dbReference type="EMBL" id="VVT54297.1"/>
    </source>
</evidence>
<dbReference type="PANTHER" id="PTHR36987">
    <property type="entry name" value="NADH DEHYDROGENASE [UBIQUINONE] 1 BETA SUBCOMPLEX SUBUNIT 2-LIKE"/>
    <property type="match status" value="1"/>
</dbReference>
<dbReference type="GO" id="GO:0045271">
    <property type="term" value="C:respiratory chain complex I"/>
    <property type="evidence" value="ECO:0007669"/>
    <property type="project" value="InterPro"/>
</dbReference>